<dbReference type="EMBL" id="JBBUTG010000025">
    <property type="protein sequence ID" value="MEK8034087.1"/>
    <property type="molecule type" value="Genomic_DNA"/>
</dbReference>
<dbReference type="InterPro" id="IPR058163">
    <property type="entry name" value="LysR-type_TF_proteobact-type"/>
</dbReference>
<sequence>MAKNQSTTGLWSPIHALTVLAEAGSFTAAAQRLNLSKAAMSQRVAELEAAAGVPLVQRTTRSMQLTDAGRQLVSATYQAFATIDQAFAEVRDLAEAPSGRLRVTAPVALARQCIVPVLPGFLRAFPTLQVELDLSDRVRPLAQEGFDLAIRHTSTPPDTHVAWPLRETRSVLLASPEYLARRSPPRTPNDLREHDCLYYPRPGDTAAWSFERKAGERLSVPLRGPFAANNSEALREAALAGLGIALLPDFSAEPALAEGRLVELLPTWRAVGAFGTHLWAIRPYAAQVPRGVRALVGWLAQALGGAPPA</sequence>
<dbReference type="InterPro" id="IPR036388">
    <property type="entry name" value="WH-like_DNA-bd_sf"/>
</dbReference>
<dbReference type="PANTHER" id="PTHR30537">
    <property type="entry name" value="HTH-TYPE TRANSCRIPTIONAL REGULATOR"/>
    <property type="match status" value="1"/>
</dbReference>
<dbReference type="SUPFAM" id="SSF53850">
    <property type="entry name" value="Periplasmic binding protein-like II"/>
    <property type="match status" value="1"/>
</dbReference>
<keyword evidence="2" id="KW-0805">Transcription regulation</keyword>
<keyword evidence="4" id="KW-0804">Transcription</keyword>
<evidence type="ECO:0000313" key="7">
    <source>
        <dbReference type="Proteomes" id="UP001371218"/>
    </source>
</evidence>
<reference evidence="6 7" key="1">
    <citation type="submission" date="2024-04" db="EMBL/GenBank/DDBJ databases">
        <title>Novel species of the genus Ideonella isolated from streams.</title>
        <authorList>
            <person name="Lu H."/>
        </authorList>
    </citation>
    <scope>NUCLEOTIDE SEQUENCE [LARGE SCALE GENOMIC DNA]</scope>
    <source>
        <strain evidence="6 7">DXS29W</strain>
    </source>
</reference>
<dbReference type="SUPFAM" id="SSF46785">
    <property type="entry name" value="Winged helix' DNA-binding domain"/>
    <property type="match status" value="1"/>
</dbReference>
<protein>
    <submittedName>
        <fullName evidence="6">LysR family transcriptional regulator</fullName>
    </submittedName>
</protein>
<dbReference type="Pfam" id="PF03466">
    <property type="entry name" value="LysR_substrate"/>
    <property type="match status" value="1"/>
</dbReference>
<name>A0ABU9BVT7_9BURK</name>
<dbReference type="Gene3D" id="1.10.10.10">
    <property type="entry name" value="Winged helix-like DNA-binding domain superfamily/Winged helix DNA-binding domain"/>
    <property type="match status" value="1"/>
</dbReference>
<dbReference type="RefSeq" id="WP_341428514.1">
    <property type="nucleotide sequence ID" value="NZ_JBBUTG010000025.1"/>
</dbReference>
<dbReference type="CDD" id="cd08422">
    <property type="entry name" value="PBP2_CrgA_like"/>
    <property type="match status" value="1"/>
</dbReference>
<organism evidence="6 7">
    <name type="scientific">Ideonella lacteola</name>
    <dbReference type="NCBI Taxonomy" id="2984193"/>
    <lineage>
        <taxon>Bacteria</taxon>
        <taxon>Pseudomonadati</taxon>
        <taxon>Pseudomonadota</taxon>
        <taxon>Betaproteobacteria</taxon>
        <taxon>Burkholderiales</taxon>
        <taxon>Sphaerotilaceae</taxon>
        <taxon>Ideonella</taxon>
    </lineage>
</organism>
<dbReference type="InterPro" id="IPR036390">
    <property type="entry name" value="WH_DNA-bd_sf"/>
</dbReference>
<dbReference type="PROSITE" id="PS50931">
    <property type="entry name" value="HTH_LYSR"/>
    <property type="match status" value="1"/>
</dbReference>
<dbReference type="PANTHER" id="PTHR30537:SF5">
    <property type="entry name" value="HTH-TYPE TRANSCRIPTIONAL ACTIVATOR TTDR-RELATED"/>
    <property type="match status" value="1"/>
</dbReference>
<evidence type="ECO:0000256" key="4">
    <source>
        <dbReference type="ARBA" id="ARBA00023163"/>
    </source>
</evidence>
<comment type="caution">
    <text evidence="6">The sequence shown here is derived from an EMBL/GenBank/DDBJ whole genome shotgun (WGS) entry which is preliminary data.</text>
</comment>
<accession>A0ABU9BVT7</accession>
<dbReference type="Gene3D" id="3.40.190.290">
    <property type="match status" value="1"/>
</dbReference>
<feature type="domain" description="HTH lysR-type" evidence="5">
    <location>
        <begin position="14"/>
        <end position="66"/>
    </location>
</feature>
<keyword evidence="7" id="KW-1185">Reference proteome</keyword>
<dbReference type="Proteomes" id="UP001371218">
    <property type="component" value="Unassembled WGS sequence"/>
</dbReference>
<evidence type="ECO:0000313" key="6">
    <source>
        <dbReference type="EMBL" id="MEK8034087.1"/>
    </source>
</evidence>
<dbReference type="InterPro" id="IPR005119">
    <property type="entry name" value="LysR_subst-bd"/>
</dbReference>
<dbReference type="Pfam" id="PF00126">
    <property type="entry name" value="HTH_1"/>
    <property type="match status" value="1"/>
</dbReference>
<proteinExistence type="inferred from homology"/>
<evidence type="ECO:0000256" key="1">
    <source>
        <dbReference type="ARBA" id="ARBA00009437"/>
    </source>
</evidence>
<dbReference type="InterPro" id="IPR000847">
    <property type="entry name" value="LysR_HTH_N"/>
</dbReference>
<gene>
    <name evidence="6" type="ORF">AACH06_24955</name>
</gene>
<comment type="similarity">
    <text evidence="1">Belongs to the LysR transcriptional regulatory family.</text>
</comment>
<evidence type="ECO:0000259" key="5">
    <source>
        <dbReference type="PROSITE" id="PS50931"/>
    </source>
</evidence>
<evidence type="ECO:0000256" key="3">
    <source>
        <dbReference type="ARBA" id="ARBA00023125"/>
    </source>
</evidence>
<keyword evidence="3" id="KW-0238">DNA-binding</keyword>
<evidence type="ECO:0000256" key="2">
    <source>
        <dbReference type="ARBA" id="ARBA00023015"/>
    </source>
</evidence>
<dbReference type="PRINTS" id="PR00039">
    <property type="entry name" value="HTHLYSR"/>
</dbReference>